<sequence>MDVGKAFPWILLVLVVIIAGAVVATQKPQEITVTQTKTVTQPVTTTQTVEKTATATVTQTLTQTLTQTVTLGRPEEEVLGEVIRFALLTHQDNPNTPEVEGINVIPAYGCVGCHFGKGSAPILAQWGFSGHGGYLLEIKEKNLTAAITSSDAAGWVYYDFKATARAACQVCHTSTGFKNFADNPSAYNPANNTFYLIGQQKELLYCWACHKVPGLEAPTPELRNPGQTPFTYVFPANQVAQLKPIIDSIGDKGASNLCLTCHSGRSTGVGIKLATNITTSFGTFNSHYLVAGGTLFGFIAYEYEGRTYSRQTIHGTFTDSPCTACHMPNKSHTFEAVITNATGAITDITAYETTCKSCHGDKQALINLVNQRKIGYEESLKAIQKLLEEKYGIYWKPSYPYFYDAQNRTFTAWPNKDVLGAAFNLNMFLHEPGAYIHNPRYTKQVIYDTIDYLDDGQLNKSVLNTVSGAAADFLRGVR</sequence>
<dbReference type="Gene3D" id="1.10.1130.10">
    <property type="entry name" value="Flavocytochrome C3, Chain A"/>
    <property type="match status" value="1"/>
</dbReference>
<dbReference type="InterPro" id="IPR051829">
    <property type="entry name" value="Multiheme_Cytochr_ET"/>
</dbReference>
<dbReference type="GO" id="GO:0042597">
    <property type="term" value="C:periplasmic space"/>
    <property type="evidence" value="ECO:0007669"/>
    <property type="project" value="InterPro"/>
</dbReference>
<evidence type="ECO:0000256" key="1">
    <source>
        <dbReference type="ARBA" id="ARBA00022729"/>
    </source>
</evidence>
<dbReference type="EMBL" id="DSDY01000115">
    <property type="protein sequence ID" value="HDS10691.1"/>
    <property type="molecule type" value="Genomic_DNA"/>
</dbReference>
<dbReference type="GO" id="GO:0042279">
    <property type="term" value="F:nitrite reductase (cytochrome, ammonia-forming) activity"/>
    <property type="evidence" value="ECO:0007669"/>
    <property type="project" value="InterPro"/>
</dbReference>
<dbReference type="InterPro" id="IPR036280">
    <property type="entry name" value="Multihaem_cyt_sf"/>
</dbReference>
<name>A0A7C1IFK7_9CREN</name>
<protein>
    <submittedName>
        <fullName evidence="2">Ammonia-forming cytochrome c nitrite reductase subunit c552</fullName>
    </submittedName>
</protein>
<reference evidence="2" key="1">
    <citation type="journal article" date="2020" name="mSystems">
        <title>Genome- and Community-Level Interaction Insights into Carbon Utilization and Element Cycling Functions of Hydrothermarchaeota in Hydrothermal Sediment.</title>
        <authorList>
            <person name="Zhou Z."/>
            <person name="Liu Y."/>
            <person name="Xu W."/>
            <person name="Pan J."/>
            <person name="Luo Z.H."/>
            <person name="Li M."/>
        </authorList>
    </citation>
    <scope>NUCLEOTIDE SEQUENCE [LARGE SCALE GENOMIC DNA]</scope>
    <source>
        <strain evidence="2">SpSt-123</strain>
    </source>
</reference>
<organism evidence="2">
    <name type="scientific">Fervidicoccus fontis</name>
    <dbReference type="NCBI Taxonomy" id="683846"/>
    <lineage>
        <taxon>Archaea</taxon>
        <taxon>Thermoproteota</taxon>
        <taxon>Thermoprotei</taxon>
        <taxon>Fervidicoccales</taxon>
        <taxon>Fervidicoccaceae</taxon>
        <taxon>Fervidicoccus</taxon>
    </lineage>
</organism>
<dbReference type="InterPro" id="IPR003321">
    <property type="entry name" value="Cyt_c552"/>
</dbReference>
<dbReference type="AlphaFoldDB" id="A0A7C1IFK7"/>
<proteinExistence type="predicted"/>
<dbReference type="PANTHER" id="PTHR35038">
    <property type="entry name" value="DISSIMILATORY SULFITE REDUCTASE SIRA"/>
    <property type="match status" value="1"/>
</dbReference>
<evidence type="ECO:0000313" key="2">
    <source>
        <dbReference type="EMBL" id="HDS10691.1"/>
    </source>
</evidence>
<keyword evidence="1" id="KW-0732">Signal</keyword>
<accession>A0A7C1IFK7</accession>
<dbReference type="SUPFAM" id="SSF48695">
    <property type="entry name" value="Multiheme cytochromes"/>
    <property type="match status" value="1"/>
</dbReference>
<gene>
    <name evidence="2" type="ORF">ENO04_03625</name>
</gene>
<comment type="caution">
    <text evidence="2">The sequence shown here is derived from an EMBL/GenBank/DDBJ whole genome shotgun (WGS) entry which is preliminary data.</text>
</comment>
<dbReference type="Pfam" id="PF02335">
    <property type="entry name" value="Cytochrom_C552"/>
    <property type="match status" value="1"/>
</dbReference>